<dbReference type="InterPro" id="IPR024978">
    <property type="entry name" value="Homeodomain_phBC6A51-type"/>
</dbReference>
<evidence type="ECO:0000313" key="2">
    <source>
        <dbReference type="EMBL" id="MRX52930.1"/>
    </source>
</evidence>
<proteinExistence type="predicted"/>
<keyword evidence="3" id="KW-1185">Reference proteome</keyword>
<evidence type="ECO:0000259" key="1">
    <source>
        <dbReference type="Pfam" id="PF13022"/>
    </source>
</evidence>
<accession>A0A6I2M4B2</accession>
<protein>
    <recommendedName>
        <fullName evidence="1">Homeodomain phBC6A51-type domain-containing protein</fullName>
    </recommendedName>
</protein>
<dbReference type="Gene3D" id="1.10.10.60">
    <property type="entry name" value="Homeodomain-like"/>
    <property type="match status" value="1"/>
</dbReference>
<organism evidence="2 3">
    <name type="scientific">Metabacillus idriensis</name>
    <dbReference type="NCBI Taxonomy" id="324768"/>
    <lineage>
        <taxon>Bacteria</taxon>
        <taxon>Bacillati</taxon>
        <taxon>Bacillota</taxon>
        <taxon>Bacilli</taxon>
        <taxon>Bacillales</taxon>
        <taxon>Bacillaceae</taxon>
        <taxon>Metabacillus</taxon>
    </lineage>
</organism>
<dbReference type="Proteomes" id="UP000441585">
    <property type="component" value="Unassembled WGS sequence"/>
</dbReference>
<evidence type="ECO:0000313" key="3">
    <source>
        <dbReference type="Proteomes" id="UP000441585"/>
    </source>
</evidence>
<feature type="domain" description="Homeodomain phBC6A51-type" evidence="1">
    <location>
        <begin position="20"/>
        <end position="108"/>
    </location>
</feature>
<sequence length="155" mass="17578">MKMEKEKTIHDIPVPAGIDARQVTIAKDYVTNRLSEGFTLNSLFQKHSISSKTWYEWLEKPEFNTFVNEMADVLIPQDELAAVKKMKKKILSFADKASVSTSEMKMFTEVFGYVFAADARLQAEKLGLNKEGTTSTDTHRTVEEKKAALLARLRS</sequence>
<dbReference type="Pfam" id="PF13022">
    <property type="entry name" value="HTH_Tnp_1_2"/>
    <property type="match status" value="1"/>
</dbReference>
<reference evidence="2 3" key="1">
    <citation type="submission" date="2019-11" db="EMBL/GenBank/DDBJ databases">
        <title>Bacillus idriensis genome.</title>
        <authorList>
            <person name="Konopka E.N."/>
            <person name="Newman J.D."/>
        </authorList>
    </citation>
    <scope>NUCLEOTIDE SEQUENCE [LARGE SCALE GENOMIC DNA]</scope>
    <source>
        <strain evidence="2 3">DSM 19097</strain>
    </source>
</reference>
<gene>
    <name evidence="2" type="ORF">GJU41_03005</name>
</gene>
<name>A0A6I2M4B2_9BACI</name>
<dbReference type="EMBL" id="WKKF01000001">
    <property type="protein sequence ID" value="MRX52930.1"/>
    <property type="molecule type" value="Genomic_DNA"/>
</dbReference>
<dbReference type="AlphaFoldDB" id="A0A6I2M4B2"/>
<comment type="caution">
    <text evidence="2">The sequence shown here is derived from an EMBL/GenBank/DDBJ whole genome shotgun (WGS) entry which is preliminary data.</text>
</comment>